<dbReference type="RefSeq" id="WP_228232626.1">
    <property type="nucleotide sequence ID" value="NZ_JAJGNA010000002.1"/>
</dbReference>
<reference evidence="1" key="1">
    <citation type="submission" date="2021-10" db="EMBL/GenBank/DDBJ databases">
        <title>The diversity and Nitrogen Metabolism of Culturable Nitrate-Utilizing Bacteria Within the Oxygen Minimum Zone of the Changjiang (Yangtze River)Estuary.</title>
        <authorList>
            <person name="Zhang D."/>
            <person name="Zheng J."/>
            <person name="Liu S."/>
            <person name="He W."/>
        </authorList>
    </citation>
    <scope>NUCLEOTIDE SEQUENCE</scope>
    <source>
        <strain evidence="1">FXH-223</strain>
    </source>
</reference>
<gene>
    <name evidence="1" type="ORF">LL252_02160</name>
</gene>
<dbReference type="PANTHER" id="PTHR45458:SF1">
    <property type="entry name" value="SHORT CHAIN DEHYDROGENASE"/>
    <property type="match status" value="1"/>
</dbReference>
<sequence length="226" mass="24839">MSQTIVITGANRGIGYHMARLWKERGNQVIAVCRSPATQEGREDLHDLGIRVLEGYDVSKDQDVAALKKELGDTPVDVLYNNAGMMENETLDDLNLDTMRQQFEVNTLGPLRVTHALLDNMREGSRVGLMTSRMGSIEDNDSGGRYGYRVSKAGLNAAGKSLAVDLKDRGIPVAILHPGFVKTDMTGNNGDITAEQAAHRLVQRMDELNLDNTGTFWHSDGSVLPW</sequence>
<dbReference type="Gene3D" id="3.40.50.720">
    <property type="entry name" value="NAD(P)-binding Rossmann-like Domain"/>
    <property type="match status" value="1"/>
</dbReference>
<dbReference type="Proteomes" id="UP001108027">
    <property type="component" value="Unassembled WGS sequence"/>
</dbReference>
<accession>A0A9Q3UJU6</accession>
<dbReference type="InterPro" id="IPR036291">
    <property type="entry name" value="NAD(P)-bd_dom_sf"/>
</dbReference>
<dbReference type="InterPro" id="IPR002347">
    <property type="entry name" value="SDR_fam"/>
</dbReference>
<dbReference type="Pfam" id="PF00106">
    <property type="entry name" value="adh_short"/>
    <property type="match status" value="1"/>
</dbReference>
<proteinExistence type="predicted"/>
<dbReference type="CDD" id="cd05325">
    <property type="entry name" value="carb_red_sniffer_like_SDR_c"/>
    <property type="match status" value="1"/>
</dbReference>
<organism evidence="1 2">
    <name type="scientific">Alloalcanivorax marinus</name>
    <dbReference type="NCBI Taxonomy" id="1177169"/>
    <lineage>
        <taxon>Bacteria</taxon>
        <taxon>Pseudomonadati</taxon>
        <taxon>Pseudomonadota</taxon>
        <taxon>Gammaproteobacteria</taxon>
        <taxon>Oceanospirillales</taxon>
        <taxon>Alcanivoracaceae</taxon>
        <taxon>Alloalcanivorax</taxon>
    </lineage>
</organism>
<dbReference type="AlphaFoldDB" id="A0A9Q3UJU6"/>
<dbReference type="GO" id="GO:0016616">
    <property type="term" value="F:oxidoreductase activity, acting on the CH-OH group of donors, NAD or NADP as acceptor"/>
    <property type="evidence" value="ECO:0007669"/>
    <property type="project" value="TreeGrafter"/>
</dbReference>
<dbReference type="InterPro" id="IPR052184">
    <property type="entry name" value="SDR_enzymes"/>
</dbReference>
<dbReference type="SUPFAM" id="SSF51735">
    <property type="entry name" value="NAD(P)-binding Rossmann-fold domains"/>
    <property type="match status" value="1"/>
</dbReference>
<protein>
    <submittedName>
        <fullName evidence="1">SDR family oxidoreductase</fullName>
    </submittedName>
</protein>
<keyword evidence="2" id="KW-1185">Reference proteome</keyword>
<dbReference type="EMBL" id="JAJGNA010000002">
    <property type="protein sequence ID" value="MCC4307361.1"/>
    <property type="molecule type" value="Genomic_DNA"/>
</dbReference>
<evidence type="ECO:0000313" key="1">
    <source>
        <dbReference type="EMBL" id="MCC4307361.1"/>
    </source>
</evidence>
<evidence type="ECO:0000313" key="2">
    <source>
        <dbReference type="Proteomes" id="UP001108027"/>
    </source>
</evidence>
<dbReference type="PANTHER" id="PTHR45458">
    <property type="entry name" value="SHORT-CHAIN DEHYDROGENASE/REDUCTASE SDR"/>
    <property type="match status" value="1"/>
</dbReference>
<dbReference type="PRINTS" id="PR00081">
    <property type="entry name" value="GDHRDH"/>
</dbReference>
<comment type="caution">
    <text evidence="1">The sequence shown here is derived from an EMBL/GenBank/DDBJ whole genome shotgun (WGS) entry which is preliminary data.</text>
</comment>
<name>A0A9Q3UJU6_9GAMM</name>